<evidence type="ECO:0000256" key="3">
    <source>
        <dbReference type="ARBA" id="ARBA00022679"/>
    </source>
</evidence>
<evidence type="ECO:0000256" key="4">
    <source>
        <dbReference type="ARBA" id="ARBA00022691"/>
    </source>
</evidence>
<dbReference type="AlphaFoldDB" id="A0A1Y2K2F4"/>
<dbReference type="PANTHER" id="PTHR32183:SF6">
    <property type="entry name" value="CYSTEINE SULFINATE DESULFINASE_CYSTEINE DESULFURASE AND RELATED ENZYMES"/>
    <property type="match status" value="1"/>
</dbReference>
<protein>
    <submittedName>
        <fullName evidence="5">Putative thiopurine S-methyltransferase</fullName>
    </submittedName>
</protein>
<keyword evidence="4" id="KW-0949">S-adenosyl-L-methionine</keyword>
<dbReference type="Pfam" id="PF05724">
    <property type="entry name" value="TPMT"/>
    <property type="match status" value="1"/>
</dbReference>
<dbReference type="Proteomes" id="UP000194003">
    <property type="component" value="Unassembled WGS sequence"/>
</dbReference>
<evidence type="ECO:0000256" key="1">
    <source>
        <dbReference type="ARBA" id="ARBA00022553"/>
    </source>
</evidence>
<sequence>MKMAKAVWEERYQAGRTGWDRGGASPVLSKWLRHASDSERRVLIPGCGRGHELAELARRGYEITALDFAPSAVAAAREALAEHPHCVVQEADLFHWEAREGTFDAIYEQTCLCALAPDQWREYEHRLFDWLRPEGRLYALFMQTHAEGGPPYHCAIEQMRRLFPSARWRWQQEPPLEVHHPMDKVELGLILTRC</sequence>
<reference evidence="5 6" key="1">
    <citation type="journal article" date="2016" name="BMC Genomics">
        <title>Combined genomic and structural analyses of a cultured magnetotactic bacterium reveals its niche adaptation to a dynamic environment.</title>
        <authorList>
            <person name="Araujo A.C."/>
            <person name="Morillo V."/>
            <person name="Cypriano J."/>
            <person name="Teixeira L.C."/>
            <person name="Leao P."/>
            <person name="Lyra S."/>
            <person name="Almeida L.G."/>
            <person name="Bazylinski D.A."/>
            <person name="Vasconcellos A.T."/>
            <person name="Abreu F."/>
            <person name="Lins U."/>
        </authorList>
    </citation>
    <scope>NUCLEOTIDE SEQUENCE [LARGE SCALE GENOMIC DNA]</scope>
    <source>
        <strain evidence="5 6">IT-1</strain>
    </source>
</reference>
<dbReference type="EMBL" id="LVJN01000020">
    <property type="protein sequence ID" value="OSM02152.1"/>
    <property type="molecule type" value="Genomic_DNA"/>
</dbReference>
<dbReference type="SUPFAM" id="SSF53335">
    <property type="entry name" value="S-adenosyl-L-methionine-dependent methyltransferases"/>
    <property type="match status" value="1"/>
</dbReference>
<dbReference type="InterPro" id="IPR029063">
    <property type="entry name" value="SAM-dependent_MTases_sf"/>
</dbReference>
<accession>A0A1Y2K2F4</accession>
<evidence type="ECO:0000313" key="5">
    <source>
        <dbReference type="EMBL" id="OSM02152.1"/>
    </source>
</evidence>
<dbReference type="Gene3D" id="3.40.50.150">
    <property type="entry name" value="Vaccinia Virus protein VP39"/>
    <property type="match status" value="1"/>
</dbReference>
<name>A0A1Y2K2F4_9PROT</name>
<evidence type="ECO:0000313" key="6">
    <source>
        <dbReference type="Proteomes" id="UP000194003"/>
    </source>
</evidence>
<evidence type="ECO:0000256" key="2">
    <source>
        <dbReference type="ARBA" id="ARBA00022603"/>
    </source>
</evidence>
<organism evidence="5 6">
    <name type="scientific">Magnetofaba australis IT-1</name>
    <dbReference type="NCBI Taxonomy" id="1434232"/>
    <lineage>
        <taxon>Bacteria</taxon>
        <taxon>Pseudomonadati</taxon>
        <taxon>Pseudomonadota</taxon>
        <taxon>Magnetococcia</taxon>
        <taxon>Magnetococcales</taxon>
        <taxon>Magnetococcaceae</taxon>
        <taxon>Magnetofaba</taxon>
    </lineage>
</organism>
<keyword evidence="1" id="KW-0597">Phosphoprotein</keyword>
<dbReference type="PANTHER" id="PTHR32183">
    <property type="match status" value="1"/>
</dbReference>
<keyword evidence="6" id="KW-1185">Reference proteome</keyword>
<keyword evidence="3 5" id="KW-0808">Transferase</keyword>
<proteinExistence type="predicted"/>
<dbReference type="GO" id="GO:0032259">
    <property type="term" value="P:methylation"/>
    <property type="evidence" value="ECO:0007669"/>
    <property type="project" value="UniProtKB-KW"/>
</dbReference>
<dbReference type="OrthoDB" id="189743at2"/>
<dbReference type="InterPro" id="IPR008854">
    <property type="entry name" value="TPMT"/>
</dbReference>
<dbReference type="PROSITE" id="PS51585">
    <property type="entry name" value="SAM_MT_TPMT"/>
    <property type="match status" value="1"/>
</dbReference>
<dbReference type="CDD" id="cd02440">
    <property type="entry name" value="AdoMet_MTases"/>
    <property type="match status" value="1"/>
</dbReference>
<dbReference type="STRING" id="1434232.MAIT1_02249"/>
<keyword evidence="2 5" id="KW-0489">Methyltransferase</keyword>
<gene>
    <name evidence="5" type="ORF">MAIT1_02249</name>
</gene>
<dbReference type="GO" id="GO:0008757">
    <property type="term" value="F:S-adenosylmethionine-dependent methyltransferase activity"/>
    <property type="evidence" value="ECO:0007669"/>
    <property type="project" value="InterPro"/>
</dbReference>
<comment type="caution">
    <text evidence="5">The sequence shown here is derived from an EMBL/GenBank/DDBJ whole genome shotgun (WGS) entry which is preliminary data.</text>
</comment>